<evidence type="ECO:0000313" key="2">
    <source>
        <dbReference type="Proteomes" id="UP000286246"/>
    </source>
</evidence>
<dbReference type="EMBL" id="RAPY01000002">
    <property type="protein sequence ID" value="RKE52459.1"/>
    <property type="molecule type" value="Genomic_DNA"/>
</dbReference>
<comment type="caution">
    <text evidence="1">The sequence shown here is derived from an EMBL/GenBank/DDBJ whole genome shotgun (WGS) entry which is preliminary data.</text>
</comment>
<dbReference type="Proteomes" id="UP000286246">
    <property type="component" value="Unassembled WGS sequence"/>
</dbReference>
<evidence type="ECO:0000313" key="1">
    <source>
        <dbReference type="EMBL" id="RKE52459.1"/>
    </source>
</evidence>
<gene>
    <name evidence="1" type="ORF">DFQ12_2696</name>
</gene>
<keyword evidence="2" id="KW-1185">Reference proteome</keyword>
<sequence length="77" mass="9209">MEDNYRMTDFKIGTGACVPPVLEQVVIYFIEKECSEDTALNFFNRMRSQDWKNLKGAIIKNWKQHAWRWILNLSIKK</sequence>
<dbReference type="AlphaFoldDB" id="A0A420B716"/>
<proteinExistence type="predicted"/>
<dbReference type="RefSeq" id="WP_120259494.1">
    <property type="nucleotide sequence ID" value="NZ_RAPY01000002.1"/>
</dbReference>
<protein>
    <submittedName>
        <fullName evidence="1">Uncharacterized protein</fullName>
    </submittedName>
</protein>
<accession>A0A420B716</accession>
<reference evidence="1 2" key="1">
    <citation type="submission" date="2018-09" db="EMBL/GenBank/DDBJ databases">
        <title>Genomic Encyclopedia of Type Strains, Phase III (KMG-III): the genomes of soil and plant-associated and newly described type strains.</title>
        <authorList>
            <person name="Whitman W."/>
        </authorList>
    </citation>
    <scope>NUCLEOTIDE SEQUENCE [LARGE SCALE GENOMIC DNA]</scope>
    <source>
        <strain evidence="1 2">CECT 7938</strain>
    </source>
</reference>
<name>A0A420B716_SPHD1</name>
<organism evidence="1 2">
    <name type="scientific">Sphingobacterium detergens</name>
    <dbReference type="NCBI Taxonomy" id="1145106"/>
    <lineage>
        <taxon>Bacteria</taxon>
        <taxon>Pseudomonadati</taxon>
        <taxon>Bacteroidota</taxon>
        <taxon>Sphingobacteriia</taxon>
        <taxon>Sphingobacteriales</taxon>
        <taxon>Sphingobacteriaceae</taxon>
        <taxon>Sphingobacterium</taxon>
    </lineage>
</organism>
<dbReference type="OrthoDB" id="1442826at2"/>